<evidence type="ECO:0000313" key="1">
    <source>
        <dbReference type="EMBL" id="ESA11863.1"/>
    </source>
</evidence>
<sequence length="206" mass="23079">MTLLVQTQALERPIRTSLDIYSPLVCVLFRSNDDVELCNARAWLTGLLSDASNDAMRSSNSCSRLEVTVDKASLKDLKNYIRELYKPPALGNDGAVLNFMSDEGRYSPREVPGFAQATVQMESSLSLSKPLFVAYEDDKAEKVLGHIIWLLEEAQKPVETSQESKYLHCIYSTSDSEDQINLTKSAIKKNPELLRSNVKMVLLLNC</sequence>
<reference evidence="1" key="1">
    <citation type="submission" date="2013-07" db="EMBL/GenBank/DDBJ databases">
        <title>The genome of an arbuscular mycorrhizal fungus provides insights into the evolution of the oldest plant symbiosis.</title>
        <authorList>
            <consortium name="DOE Joint Genome Institute"/>
            <person name="Tisserant E."/>
            <person name="Malbreil M."/>
            <person name="Kuo A."/>
            <person name="Kohler A."/>
            <person name="Symeonidi A."/>
            <person name="Balestrini R."/>
            <person name="Charron P."/>
            <person name="Duensing N."/>
            <person name="Frei-dit-Frey N."/>
            <person name="Gianinazzi-Pearson V."/>
            <person name="Gilbert B."/>
            <person name="Handa Y."/>
            <person name="Hijri M."/>
            <person name="Kaul R."/>
            <person name="Kawaguchi M."/>
            <person name="Krajinski F."/>
            <person name="Lammers P."/>
            <person name="Lapierre D."/>
            <person name="Masclaux F.G."/>
            <person name="Murat C."/>
            <person name="Morin E."/>
            <person name="Ndikumana S."/>
            <person name="Pagni M."/>
            <person name="Petitpierre D."/>
            <person name="Requena N."/>
            <person name="Rosikiewicz P."/>
            <person name="Riley R."/>
            <person name="Saito K."/>
            <person name="San Clemente H."/>
            <person name="Shapiro H."/>
            <person name="van Tuinen D."/>
            <person name="Becard G."/>
            <person name="Bonfante P."/>
            <person name="Paszkowski U."/>
            <person name="Shachar-Hill Y."/>
            <person name="Young J.P."/>
            <person name="Sanders I.R."/>
            <person name="Henrissat B."/>
            <person name="Rensing S.A."/>
            <person name="Grigoriev I.V."/>
            <person name="Corradi N."/>
            <person name="Roux C."/>
            <person name="Martin F."/>
        </authorList>
    </citation>
    <scope>NUCLEOTIDE SEQUENCE</scope>
    <source>
        <strain evidence="1">DAOM 197198</strain>
    </source>
</reference>
<organism evidence="1">
    <name type="scientific">Rhizophagus irregularis (strain DAOM 181602 / DAOM 197198 / MUCL 43194)</name>
    <name type="common">Arbuscular mycorrhizal fungus</name>
    <name type="synonym">Glomus intraradices</name>
    <dbReference type="NCBI Taxonomy" id="747089"/>
    <lineage>
        <taxon>Eukaryota</taxon>
        <taxon>Fungi</taxon>
        <taxon>Fungi incertae sedis</taxon>
        <taxon>Mucoromycota</taxon>
        <taxon>Glomeromycotina</taxon>
        <taxon>Glomeromycetes</taxon>
        <taxon>Glomerales</taxon>
        <taxon>Glomeraceae</taxon>
        <taxon>Rhizophagus</taxon>
    </lineage>
</organism>
<dbReference type="EMBL" id="KI285551">
    <property type="protein sequence ID" value="ESA11863.1"/>
    <property type="molecule type" value="Genomic_DNA"/>
</dbReference>
<protein>
    <submittedName>
        <fullName evidence="1">Uncharacterized protein</fullName>
    </submittedName>
</protein>
<dbReference type="VEuPathDB" id="FungiDB:RhiirFUN_001919"/>
<accession>U9TZU3</accession>
<dbReference type="HOGENOM" id="CLU_1332563_0_0_1"/>
<dbReference type="AlphaFoldDB" id="U9TZU3"/>
<proteinExistence type="predicted"/>
<name>U9TZU3_RHIID</name>
<gene>
    <name evidence="1" type="ORF">GLOINDRAFT_3092</name>
</gene>